<name>A0A086J1C3_NEMA1</name>
<reference evidence="1 2" key="1">
    <citation type="journal article" date="2014" name="Genome Announc.">
        <title>Genome Sequence of the Microsporidian Species Nematocida sp1 Strain ERTm6 (ATCC PRA-372).</title>
        <authorList>
            <person name="Bakowski M.A."/>
            <person name="Priest M."/>
            <person name="Young S."/>
            <person name="Cuomo C.A."/>
            <person name="Troemel E.R."/>
        </authorList>
    </citation>
    <scope>NUCLEOTIDE SEQUENCE [LARGE SCALE GENOMIC DNA]</scope>
    <source>
        <strain evidence="1 2">ERTm6</strain>
    </source>
</reference>
<dbReference type="RefSeq" id="XP_052904496.1">
    <property type="nucleotide sequence ID" value="XM_053049546.1"/>
</dbReference>
<comment type="caution">
    <text evidence="1">The sequence shown here is derived from an EMBL/GenBank/DDBJ whole genome shotgun (WGS) entry which is preliminary data.</text>
</comment>
<dbReference type="HOGENOM" id="CLU_2159058_0_0_1"/>
<dbReference type="GeneID" id="77676903"/>
<dbReference type="AlphaFoldDB" id="A0A086J1C3"/>
<proteinExistence type="predicted"/>
<sequence length="111" mass="12995">MKIVIFCIFSRTCLQKQARVVLKGFTTGKDTAADLDKFQVGRPNILAVFHEDIDKYNQNYHRYGSCMRIATRIQAMPLLKTPKFAFINVIKQKDMFIFRIHLYCMLSTHMT</sequence>
<keyword evidence="2" id="KW-1185">Reference proteome</keyword>
<dbReference type="Proteomes" id="UP000054524">
    <property type="component" value="Unassembled WGS sequence"/>
</dbReference>
<accession>A0A086J1C3</accession>
<dbReference type="EMBL" id="AKIJ01000004">
    <property type="protein sequence ID" value="KFG25941.1"/>
    <property type="molecule type" value="Genomic_DNA"/>
</dbReference>
<organism evidence="1 2">
    <name type="scientific">Nematocida ausubeli (strain ATCC PRA-371 / ERTm2)</name>
    <name type="common">Nematode killer fungus</name>
    <dbReference type="NCBI Taxonomy" id="1913371"/>
    <lineage>
        <taxon>Eukaryota</taxon>
        <taxon>Fungi</taxon>
        <taxon>Fungi incertae sedis</taxon>
        <taxon>Microsporidia</taxon>
        <taxon>Nematocida</taxon>
    </lineage>
</organism>
<evidence type="ECO:0000313" key="1">
    <source>
        <dbReference type="EMBL" id="KFG25941.1"/>
    </source>
</evidence>
<gene>
    <name evidence="1" type="ORF">NESG_01930</name>
</gene>
<evidence type="ECO:0000313" key="2">
    <source>
        <dbReference type="Proteomes" id="UP000054524"/>
    </source>
</evidence>
<protein>
    <submittedName>
        <fullName evidence="1">Uncharacterized protein</fullName>
    </submittedName>
</protein>